<evidence type="ECO:0000256" key="7">
    <source>
        <dbReference type="PROSITE-ProRule" id="PRU01091"/>
    </source>
</evidence>
<dbReference type="Gene3D" id="6.10.250.690">
    <property type="match status" value="1"/>
</dbReference>
<dbReference type="InterPro" id="IPR001789">
    <property type="entry name" value="Sig_transdc_resp-reg_receiver"/>
</dbReference>
<evidence type="ECO:0000256" key="6">
    <source>
        <dbReference type="PROSITE-ProRule" id="PRU00169"/>
    </source>
</evidence>
<evidence type="ECO:0000259" key="8">
    <source>
        <dbReference type="PROSITE" id="PS50110"/>
    </source>
</evidence>
<dbReference type="Pfam" id="PF00486">
    <property type="entry name" value="Trans_reg_C"/>
    <property type="match status" value="1"/>
</dbReference>
<keyword evidence="3" id="KW-0902">Two-component regulatory system</keyword>
<dbReference type="InterPro" id="IPR011006">
    <property type="entry name" value="CheY-like_superfamily"/>
</dbReference>
<dbReference type="PANTHER" id="PTHR48111">
    <property type="entry name" value="REGULATOR OF RPOS"/>
    <property type="match status" value="1"/>
</dbReference>
<dbReference type="Gene3D" id="1.10.10.10">
    <property type="entry name" value="Winged helix-like DNA-binding domain superfamily/Winged helix DNA-binding domain"/>
    <property type="match status" value="1"/>
</dbReference>
<dbReference type="PANTHER" id="PTHR48111:SF40">
    <property type="entry name" value="PHOSPHATE REGULON TRANSCRIPTIONAL REGULATORY PROTEIN PHOB"/>
    <property type="match status" value="1"/>
</dbReference>
<dbReference type="InterPro" id="IPR039420">
    <property type="entry name" value="WalR-like"/>
</dbReference>
<evidence type="ECO:0000256" key="5">
    <source>
        <dbReference type="ARBA" id="ARBA00024735"/>
    </source>
</evidence>
<dbReference type="Proteomes" id="UP000004221">
    <property type="component" value="Unassembled WGS sequence"/>
</dbReference>
<evidence type="ECO:0000256" key="2">
    <source>
        <dbReference type="ARBA" id="ARBA00022553"/>
    </source>
</evidence>
<dbReference type="PROSITE" id="PS50110">
    <property type="entry name" value="RESPONSE_REGULATORY"/>
    <property type="match status" value="1"/>
</dbReference>
<dbReference type="OrthoDB" id="5243815at2"/>
<dbReference type="GO" id="GO:0032993">
    <property type="term" value="C:protein-DNA complex"/>
    <property type="evidence" value="ECO:0007669"/>
    <property type="project" value="TreeGrafter"/>
</dbReference>
<accession>I4EE94</accession>
<comment type="function">
    <text evidence="5">This protein is a positive regulator for the phosphate regulon. Transcription of this operon is positively regulated by PhoB and PhoR when phosphate is limited.</text>
</comment>
<feature type="DNA-binding region" description="OmpR/PhoB-type" evidence="7">
    <location>
        <begin position="136"/>
        <end position="235"/>
    </location>
</feature>
<dbReference type="FunFam" id="1.10.10.10:FF:000018">
    <property type="entry name" value="DNA-binding response regulator ResD"/>
    <property type="match status" value="1"/>
</dbReference>
<name>I4EE94_9BACT</name>
<organism evidence="10 11">
    <name type="scientific">Nitrolancea hollandica Lb</name>
    <dbReference type="NCBI Taxonomy" id="1129897"/>
    <lineage>
        <taxon>Bacteria</taxon>
        <taxon>Pseudomonadati</taxon>
        <taxon>Thermomicrobiota</taxon>
        <taxon>Thermomicrobia</taxon>
        <taxon>Sphaerobacterales</taxon>
        <taxon>Sphaerobacterineae</taxon>
        <taxon>Sphaerobacteraceae</taxon>
        <taxon>Nitrolancea</taxon>
    </lineage>
</organism>
<dbReference type="InterPro" id="IPR001867">
    <property type="entry name" value="OmpR/PhoB-type_DNA-bd"/>
</dbReference>
<comment type="caution">
    <text evidence="10">The sequence shown here is derived from an EMBL/GenBank/DDBJ whole genome shotgun (WGS) entry which is preliminary data.</text>
</comment>
<dbReference type="InterPro" id="IPR016032">
    <property type="entry name" value="Sig_transdc_resp-reg_C-effctor"/>
</dbReference>
<dbReference type="SMART" id="SM00448">
    <property type="entry name" value="REC"/>
    <property type="match status" value="1"/>
</dbReference>
<reference evidence="10 11" key="1">
    <citation type="journal article" date="2012" name="ISME J.">
        <title>Nitrification expanded: discovery, physiology and genomics of a nitrite-oxidizing bacterium from the phylum Chloroflexi.</title>
        <authorList>
            <person name="Sorokin D.Y."/>
            <person name="Lucker S."/>
            <person name="Vejmelkova D."/>
            <person name="Kostrikina N.A."/>
            <person name="Kleerebezem R."/>
            <person name="Rijpstra W.I."/>
            <person name="Damste J.S."/>
            <person name="Le Paslier D."/>
            <person name="Muyzer G."/>
            <person name="Wagner M."/>
            <person name="van Loosdrecht M.C."/>
            <person name="Daims H."/>
        </authorList>
    </citation>
    <scope>NUCLEOTIDE SEQUENCE [LARGE SCALE GENOMIC DNA]</scope>
    <source>
        <strain evidence="11">none</strain>
    </source>
</reference>
<sequence>MAHVVLVEDEPELSALVTKALQEVGHTVEPYFDGETALQRLLASGATDPDLLVLDLMLPKVDGLEICRRVRQTRIVPILMLTAKSTELDRVLGLELGADDYLTKPVSLRELQARVSAILRRVEMMRSASRVEGDASRVIEHAGLRIDPVSREVVAGDQPVALTAKEFDLLHLLAANPGRAFSRDYLLDRLWGADFEGFDRTVDTHILRLRRKLGGAGSVADRIVTLWGVGYKYERPSGTEQSGSP</sequence>
<dbReference type="EMBL" id="CAGS01000085">
    <property type="protein sequence ID" value="CCF83006.1"/>
    <property type="molecule type" value="Genomic_DNA"/>
</dbReference>
<proteinExistence type="predicted"/>
<evidence type="ECO:0000259" key="9">
    <source>
        <dbReference type="PROSITE" id="PS51755"/>
    </source>
</evidence>
<dbReference type="PROSITE" id="PS51755">
    <property type="entry name" value="OMPR_PHOB"/>
    <property type="match status" value="1"/>
</dbReference>
<dbReference type="RefSeq" id="WP_008475655.1">
    <property type="nucleotide sequence ID" value="NZ_CAGS01000085.1"/>
</dbReference>
<dbReference type="Pfam" id="PF00072">
    <property type="entry name" value="Response_reg"/>
    <property type="match status" value="1"/>
</dbReference>
<evidence type="ECO:0000313" key="10">
    <source>
        <dbReference type="EMBL" id="CCF83006.1"/>
    </source>
</evidence>
<dbReference type="GO" id="GO:0000156">
    <property type="term" value="F:phosphorelay response regulator activity"/>
    <property type="evidence" value="ECO:0007669"/>
    <property type="project" value="TreeGrafter"/>
</dbReference>
<dbReference type="InterPro" id="IPR036388">
    <property type="entry name" value="WH-like_DNA-bd_sf"/>
</dbReference>
<dbReference type="SUPFAM" id="SSF46894">
    <property type="entry name" value="C-terminal effector domain of the bipartite response regulators"/>
    <property type="match status" value="1"/>
</dbReference>
<dbReference type="GO" id="GO:0000976">
    <property type="term" value="F:transcription cis-regulatory region binding"/>
    <property type="evidence" value="ECO:0007669"/>
    <property type="project" value="TreeGrafter"/>
</dbReference>
<evidence type="ECO:0000256" key="1">
    <source>
        <dbReference type="ARBA" id="ARBA00013332"/>
    </source>
</evidence>
<keyword evidence="11" id="KW-1185">Reference proteome</keyword>
<evidence type="ECO:0000256" key="3">
    <source>
        <dbReference type="ARBA" id="ARBA00023012"/>
    </source>
</evidence>
<evidence type="ECO:0000256" key="4">
    <source>
        <dbReference type="ARBA" id="ARBA00023125"/>
    </source>
</evidence>
<dbReference type="SUPFAM" id="SSF52172">
    <property type="entry name" value="CheY-like"/>
    <property type="match status" value="1"/>
</dbReference>
<feature type="modified residue" description="4-aspartylphosphate" evidence="6">
    <location>
        <position position="55"/>
    </location>
</feature>
<dbReference type="CDD" id="cd00383">
    <property type="entry name" value="trans_reg_C"/>
    <property type="match status" value="1"/>
</dbReference>
<dbReference type="Gene3D" id="3.40.50.2300">
    <property type="match status" value="1"/>
</dbReference>
<dbReference type="SMART" id="SM00862">
    <property type="entry name" value="Trans_reg_C"/>
    <property type="match status" value="1"/>
</dbReference>
<evidence type="ECO:0000313" key="11">
    <source>
        <dbReference type="Proteomes" id="UP000004221"/>
    </source>
</evidence>
<protein>
    <recommendedName>
        <fullName evidence="1">Phosphate regulon transcriptional regulatory protein PhoB</fullName>
    </recommendedName>
</protein>
<dbReference type="GO" id="GO:0006355">
    <property type="term" value="P:regulation of DNA-templated transcription"/>
    <property type="evidence" value="ECO:0007669"/>
    <property type="project" value="InterPro"/>
</dbReference>
<feature type="domain" description="Response regulatory" evidence="8">
    <location>
        <begin position="3"/>
        <end position="119"/>
    </location>
</feature>
<feature type="domain" description="OmpR/PhoB-type" evidence="9">
    <location>
        <begin position="136"/>
        <end position="235"/>
    </location>
</feature>
<dbReference type="AlphaFoldDB" id="I4EE94"/>
<dbReference type="GO" id="GO:0005829">
    <property type="term" value="C:cytosol"/>
    <property type="evidence" value="ECO:0007669"/>
    <property type="project" value="TreeGrafter"/>
</dbReference>
<keyword evidence="2 6" id="KW-0597">Phosphoprotein</keyword>
<gene>
    <name evidence="10" type="primary">phoP</name>
    <name evidence="10" type="ORF">NITHO_1750021</name>
</gene>
<keyword evidence="4 7" id="KW-0238">DNA-binding</keyword>